<dbReference type="PANTHER" id="PTHR16461:SF5">
    <property type="entry name" value="TOLL-INTERACTING PROTEIN"/>
    <property type="match status" value="1"/>
</dbReference>
<accession>A0AAJ6YUY4</accession>
<feature type="domain" description="CUE" evidence="7">
    <location>
        <begin position="235"/>
        <end position="278"/>
    </location>
</feature>
<dbReference type="Pfam" id="PF00168">
    <property type="entry name" value="C2"/>
    <property type="match status" value="1"/>
</dbReference>
<evidence type="ECO:0000256" key="4">
    <source>
        <dbReference type="ARBA" id="ARBA00023006"/>
    </source>
</evidence>
<dbReference type="PROSITE" id="PS50004">
    <property type="entry name" value="C2"/>
    <property type="match status" value="1"/>
</dbReference>
<dbReference type="Proteomes" id="UP000695007">
    <property type="component" value="Unplaced"/>
</dbReference>
<feature type="domain" description="C2" evidence="6">
    <location>
        <begin position="43"/>
        <end position="161"/>
    </location>
</feature>
<dbReference type="Gene3D" id="1.10.8.10">
    <property type="entry name" value="DNA helicase RuvA subunit, C-terminal domain"/>
    <property type="match status" value="1"/>
</dbReference>
<dbReference type="PANTHER" id="PTHR16461">
    <property type="entry name" value="TOLL-INTERACTING PROTEIN"/>
    <property type="match status" value="1"/>
</dbReference>
<dbReference type="FunFam" id="1.10.8.10:FF:000036">
    <property type="entry name" value="Toll-interacting protein-like Protein"/>
    <property type="match status" value="1"/>
</dbReference>
<dbReference type="GO" id="GO:0031624">
    <property type="term" value="F:ubiquitin conjugating enzyme binding"/>
    <property type="evidence" value="ECO:0007669"/>
    <property type="project" value="TreeGrafter"/>
</dbReference>
<dbReference type="PROSITE" id="PS51140">
    <property type="entry name" value="CUE"/>
    <property type="match status" value="1"/>
</dbReference>
<dbReference type="AlphaFoldDB" id="A0AAJ6YUY4"/>
<evidence type="ECO:0000259" key="7">
    <source>
        <dbReference type="PROSITE" id="PS51140"/>
    </source>
</evidence>
<keyword evidence="8" id="KW-1185">Reference proteome</keyword>
<dbReference type="GO" id="GO:0006914">
    <property type="term" value="P:autophagy"/>
    <property type="evidence" value="ECO:0007669"/>
    <property type="project" value="UniProtKB-KW"/>
</dbReference>
<evidence type="ECO:0000313" key="8">
    <source>
        <dbReference type="Proteomes" id="UP000695007"/>
    </source>
</evidence>
<evidence type="ECO:0000256" key="5">
    <source>
        <dbReference type="ARBA" id="ARBA00023198"/>
    </source>
</evidence>
<proteinExistence type="inferred from homology"/>
<dbReference type="SUPFAM" id="SSF46934">
    <property type="entry name" value="UBA-like"/>
    <property type="match status" value="1"/>
</dbReference>
<reference evidence="9" key="1">
    <citation type="submission" date="2025-08" db="UniProtKB">
        <authorList>
            <consortium name="RefSeq"/>
        </authorList>
    </citation>
    <scope>IDENTIFICATION</scope>
</reference>
<dbReference type="RefSeq" id="XP_011504832.1">
    <property type="nucleotide sequence ID" value="XM_011506530.1"/>
</dbReference>
<name>A0AAJ6YUY4_9HYME</name>
<dbReference type="InterPro" id="IPR003892">
    <property type="entry name" value="CUE"/>
</dbReference>
<evidence type="ECO:0000256" key="2">
    <source>
        <dbReference type="ARBA" id="ARBA00022588"/>
    </source>
</evidence>
<evidence type="ECO:0000256" key="1">
    <source>
        <dbReference type="ARBA" id="ARBA00009278"/>
    </source>
</evidence>
<sequence>METTKSLEQYEEWRKRAFLGPLPPNFLRIEETTGNNQQEEADRQAAIVLQQMQNQTMSMMGRLTITVVQARLVKNYGFTGMDPYVRLRVGHTIYETHTDRKGGKNPHWNKVIQVFLPPGVNKIYVEIYDEYSFTMDELIAWGHIDIPSQVVEKGTTYEDWYLLSGKQGDNQEGSINLVLSYQARYPKSYMEMPAPVMMIPSTNVTKSTTPFAPVNVYTEPPVNPTPPVLASLLPNAEIELKQISEMFPNIDKEVIKSVYDANSGKKDITINTLLQMVE</sequence>
<organism evidence="8 9">
    <name type="scientific">Ceratosolen solmsi marchali</name>
    <dbReference type="NCBI Taxonomy" id="326594"/>
    <lineage>
        <taxon>Eukaryota</taxon>
        <taxon>Metazoa</taxon>
        <taxon>Ecdysozoa</taxon>
        <taxon>Arthropoda</taxon>
        <taxon>Hexapoda</taxon>
        <taxon>Insecta</taxon>
        <taxon>Pterygota</taxon>
        <taxon>Neoptera</taxon>
        <taxon>Endopterygota</taxon>
        <taxon>Hymenoptera</taxon>
        <taxon>Apocrita</taxon>
        <taxon>Proctotrupomorpha</taxon>
        <taxon>Chalcidoidea</taxon>
        <taxon>Agaonidae</taxon>
        <taxon>Agaoninae</taxon>
        <taxon>Ceratosolen</taxon>
    </lineage>
</organism>
<dbReference type="GeneID" id="105367757"/>
<gene>
    <name evidence="9" type="primary">LOC105367757</name>
</gene>
<dbReference type="SMART" id="SM00546">
    <property type="entry name" value="CUE"/>
    <property type="match status" value="1"/>
</dbReference>
<dbReference type="KEGG" id="csol:105367757"/>
<comment type="similarity">
    <text evidence="1">Belongs to the tollip family.</text>
</comment>
<dbReference type="SMART" id="SM00239">
    <property type="entry name" value="C2"/>
    <property type="match status" value="1"/>
</dbReference>
<dbReference type="InterPro" id="IPR009060">
    <property type="entry name" value="UBA-like_sf"/>
</dbReference>
<keyword evidence="5" id="KW-0395">Inflammatory response</keyword>
<dbReference type="GO" id="GO:0045087">
    <property type="term" value="P:innate immune response"/>
    <property type="evidence" value="ECO:0007669"/>
    <property type="project" value="UniProtKB-KW"/>
</dbReference>
<keyword evidence="2" id="KW-0399">Innate immunity</keyword>
<keyword evidence="4" id="KW-0072">Autophagy</keyword>
<evidence type="ECO:0000256" key="3">
    <source>
        <dbReference type="ARBA" id="ARBA00022859"/>
    </source>
</evidence>
<dbReference type="Pfam" id="PF02845">
    <property type="entry name" value="CUE"/>
    <property type="match status" value="1"/>
</dbReference>
<dbReference type="GO" id="GO:0006511">
    <property type="term" value="P:ubiquitin-dependent protein catabolic process"/>
    <property type="evidence" value="ECO:0007669"/>
    <property type="project" value="TreeGrafter"/>
</dbReference>
<keyword evidence="3" id="KW-0391">Immunity</keyword>
<dbReference type="SUPFAM" id="SSF49562">
    <property type="entry name" value="C2 domain (Calcium/lipid-binding domain, CaLB)"/>
    <property type="match status" value="1"/>
</dbReference>
<evidence type="ECO:0000313" key="9">
    <source>
        <dbReference type="RefSeq" id="XP_011504832.1"/>
    </source>
</evidence>
<evidence type="ECO:0000259" key="6">
    <source>
        <dbReference type="PROSITE" id="PS50004"/>
    </source>
</evidence>
<dbReference type="GO" id="GO:0043130">
    <property type="term" value="F:ubiquitin binding"/>
    <property type="evidence" value="ECO:0007669"/>
    <property type="project" value="InterPro"/>
</dbReference>
<dbReference type="Gene3D" id="2.60.40.150">
    <property type="entry name" value="C2 domain"/>
    <property type="match status" value="1"/>
</dbReference>
<dbReference type="InterPro" id="IPR000008">
    <property type="entry name" value="C2_dom"/>
</dbReference>
<dbReference type="GO" id="GO:0005737">
    <property type="term" value="C:cytoplasm"/>
    <property type="evidence" value="ECO:0007669"/>
    <property type="project" value="TreeGrafter"/>
</dbReference>
<dbReference type="InterPro" id="IPR035892">
    <property type="entry name" value="C2_domain_sf"/>
</dbReference>
<protein>
    <submittedName>
        <fullName evidence="9">Toll-interacting protein-like isoform X1</fullName>
    </submittedName>
</protein>